<protein>
    <submittedName>
        <fullName evidence="2">Uncharacterized protein</fullName>
    </submittedName>
</protein>
<name>A0A919L418_9ACTN</name>
<feature type="transmembrane region" description="Helical" evidence="1">
    <location>
        <begin position="44"/>
        <end position="69"/>
    </location>
</feature>
<comment type="caution">
    <text evidence="2">The sequence shown here is derived from an EMBL/GenBank/DDBJ whole genome shotgun (WGS) entry which is preliminary data.</text>
</comment>
<organism evidence="2 3">
    <name type="scientific">Streptomyces capitiformicae</name>
    <dbReference type="NCBI Taxonomy" id="2014920"/>
    <lineage>
        <taxon>Bacteria</taxon>
        <taxon>Bacillati</taxon>
        <taxon>Actinomycetota</taxon>
        <taxon>Actinomycetes</taxon>
        <taxon>Kitasatosporales</taxon>
        <taxon>Streptomycetaceae</taxon>
        <taxon>Streptomyces</taxon>
    </lineage>
</organism>
<dbReference type="EMBL" id="BNAT01000002">
    <property type="protein sequence ID" value="GHH83203.1"/>
    <property type="molecule type" value="Genomic_DNA"/>
</dbReference>
<keyword evidence="1" id="KW-0472">Membrane</keyword>
<accession>A0A919L418</accession>
<proteinExistence type="predicted"/>
<evidence type="ECO:0000313" key="2">
    <source>
        <dbReference type="EMBL" id="GHH83203.1"/>
    </source>
</evidence>
<keyword evidence="3" id="KW-1185">Reference proteome</keyword>
<dbReference type="AlphaFoldDB" id="A0A919L418"/>
<gene>
    <name evidence="2" type="ORF">GCM10017771_09420</name>
</gene>
<dbReference type="Proteomes" id="UP000603227">
    <property type="component" value="Unassembled WGS sequence"/>
</dbReference>
<evidence type="ECO:0000256" key="1">
    <source>
        <dbReference type="SAM" id="Phobius"/>
    </source>
</evidence>
<keyword evidence="1" id="KW-0812">Transmembrane</keyword>
<reference evidence="2" key="2">
    <citation type="submission" date="2020-09" db="EMBL/GenBank/DDBJ databases">
        <authorList>
            <person name="Sun Q."/>
            <person name="Zhou Y."/>
        </authorList>
    </citation>
    <scope>NUCLEOTIDE SEQUENCE</scope>
    <source>
        <strain evidence="2">CGMCC 4.7403</strain>
    </source>
</reference>
<reference evidence="2" key="1">
    <citation type="journal article" date="2014" name="Int. J. Syst. Evol. Microbiol.">
        <title>Complete genome sequence of Corynebacterium casei LMG S-19264T (=DSM 44701T), isolated from a smear-ripened cheese.</title>
        <authorList>
            <consortium name="US DOE Joint Genome Institute (JGI-PGF)"/>
            <person name="Walter F."/>
            <person name="Albersmeier A."/>
            <person name="Kalinowski J."/>
            <person name="Ruckert C."/>
        </authorList>
    </citation>
    <scope>NUCLEOTIDE SEQUENCE</scope>
    <source>
        <strain evidence="2">CGMCC 4.7403</strain>
    </source>
</reference>
<keyword evidence="1" id="KW-1133">Transmembrane helix</keyword>
<evidence type="ECO:0000313" key="3">
    <source>
        <dbReference type="Proteomes" id="UP000603227"/>
    </source>
</evidence>
<sequence>MSKEGSGAPSNERCCPLKWLVAMHRERERTIRDALGGNARTARLIAILLTYAVIIGIIAILAIIAYVVYRLV</sequence>